<dbReference type="AlphaFoldDB" id="A0A0S6UFZ0"/>
<dbReference type="Proteomes" id="UP000063718">
    <property type="component" value="Unassembled WGS sequence"/>
</dbReference>
<dbReference type="InterPro" id="IPR042047">
    <property type="entry name" value="SleB_dom1"/>
</dbReference>
<accession>A0A0S6UFZ0</accession>
<gene>
    <name evidence="3" type="ORF">MTY_1781</name>
</gene>
<dbReference type="Gene3D" id="1.10.10.2520">
    <property type="entry name" value="Cell wall hydrolase SleB, domain 1"/>
    <property type="match status" value="1"/>
</dbReference>
<proteinExistence type="predicted"/>
<sequence>MRRMVWSPRLKRQGWRKGRQVLKERLRYAARVAKTRLGELSGHIKERVAPRAVSVLSWLRSAWQATRGEMERAWQNLKPLRLPAGWQIRVLLAVVIVSILIPGVNFYLHRPVPPPAAKPMTAGFRADDINLLARLVAAEAQDEPYPGQVAVVAVVLNRLRDPAFPKSVPGIIFEPWAFESVANGRYWQVAVLARDYAATNDALNGWDPSQGALYFFNPAKATSAWIWTRPQITQIGNHIFTR</sequence>
<evidence type="ECO:0000313" key="3">
    <source>
        <dbReference type="EMBL" id="GAF26441.1"/>
    </source>
</evidence>
<dbReference type="Pfam" id="PF07486">
    <property type="entry name" value="Hydrolase_2"/>
    <property type="match status" value="1"/>
</dbReference>
<keyword evidence="1" id="KW-1133">Transmembrane helix</keyword>
<keyword evidence="1" id="KW-0472">Membrane</keyword>
<protein>
    <submittedName>
        <fullName evidence="3">Cell wall hydrolyses</fullName>
    </submittedName>
</protein>
<evidence type="ECO:0000259" key="2">
    <source>
        <dbReference type="Pfam" id="PF07486"/>
    </source>
</evidence>
<evidence type="ECO:0000256" key="1">
    <source>
        <dbReference type="SAM" id="Phobius"/>
    </source>
</evidence>
<organism evidence="3">
    <name type="scientific">Moorella thermoacetica Y72</name>
    <dbReference type="NCBI Taxonomy" id="1325331"/>
    <lineage>
        <taxon>Bacteria</taxon>
        <taxon>Bacillati</taxon>
        <taxon>Bacillota</taxon>
        <taxon>Clostridia</taxon>
        <taxon>Neomoorellales</taxon>
        <taxon>Neomoorellaceae</taxon>
        <taxon>Neomoorella</taxon>
    </lineage>
</organism>
<keyword evidence="1" id="KW-0812">Transmembrane</keyword>
<dbReference type="EMBL" id="DF238840">
    <property type="protein sequence ID" value="GAF26441.1"/>
    <property type="molecule type" value="Genomic_DNA"/>
</dbReference>
<feature type="transmembrane region" description="Helical" evidence="1">
    <location>
        <begin position="88"/>
        <end position="108"/>
    </location>
</feature>
<dbReference type="InterPro" id="IPR011105">
    <property type="entry name" value="Cell_wall_hydrolase_SleB"/>
</dbReference>
<feature type="domain" description="Cell wall hydrolase SleB" evidence="2">
    <location>
        <begin position="143"/>
        <end position="240"/>
    </location>
</feature>
<reference evidence="3" key="1">
    <citation type="journal article" date="2014" name="Gene">
        <title>Genome-guided analysis of transformation efficiency and carbon dioxide assimilation by Moorella thermoacetica Y72.</title>
        <authorList>
            <person name="Tsukahara K."/>
            <person name="Kita A."/>
            <person name="Nakashimada Y."/>
            <person name="Hoshino T."/>
            <person name="Murakami K."/>
        </authorList>
    </citation>
    <scope>NUCLEOTIDE SEQUENCE [LARGE SCALE GENOMIC DNA]</scope>
    <source>
        <strain evidence="3">Y72</strain>
    </source>
</reference>
<dbReference type="Gene3D" id="6.20.240.60">
    <property type="match status" value="1"/>
</dbReference>
<dbReference type="GO" id="GO:0016787">
    <property type="term" value="F:hydrolase activity"/>
    <property type="evidence" value="ECO:0007669"/>
    <property type="project" value="InterPro"/>
</dbReference>
<name>A0A0S6UFZ0_NEOTH</name>